<evidence type="ECO:0000313" key="9">
    <source>
        <dbReference type="Proteomes" id="UP000265520"/>
    </source>
</evidence>
<organism evidence="8 9">
    <name type="scientific">Trifolium medium</name>
    <dbReference type="NCBI Taxonomy" id="97028"/>
    <lineage>
        <taxon>Eukaryota</taxon>
        <taxon>Viridiplantae</taxon>
        <taxon>Streptophyta</taxon>
        <taxon>Embryophyta</taxon>
        <taxon>Tracheophyta</taxon>
        <taxon>Spermatophyta</taxon>
        <taxon>Magnoliopsida</taxon>
        <taxon>eudicotyledons</taxon>
        <taxon>Gunneridae</taxon>
        <taxon>Pentapetalae</taxon>
        <taxon>rosids</taxon>
        <taxon>fabids</taxon>
        <taxon>Fabales</taxon>
        <taxon>Fabaceae</taxon>
        <taxon>Papilionoideae</taxon>
        <taxon>50 kb inversion clade</taxon>
        <taxon>NPAAA clade</taxon>
        <taxon>Hologalegina</taxon>
        <taxon>IRL clade</taxon>
        <taxon>Trifolieae</taxon>
        <taxon>Trifolium</taxon>
    </lineage>
</organism>
<dbReference type="EMBL" id="LXQA010033147">
    <property type="protein sequence ID" value="MCH96753.1"/>
    <property type="molecule type" value="Genomic_DNA"/>
</dbReference>
<dbReference type="GO" id="GO:0008081">
    <property type="term" value="F:phosphoric diester hydrolase activity"/>
    <property type="evidence" value="ECO:0007669"/>
    <property type="project" value="TreeGrafter"/>
</dbReference>
<keyword evidence="9" id="KW-1185">Reference proteome</keyword>
<evidence type="ECO:0000256" key="1">
    <source>
        <dbReference type="ARBA" id="ARBA00001946"/>
    </source>
</evidence>
<accession>A0A392NAZ1</accession>
<evidence type="ECO:0000256" key="6">
    <source>
        <dbReference type="SAM" id="MobiDB-lite"/>
    </source>
</evidence>
<comment type="similarity">
    <text evidence="2">Belongs to the DNA repair enzymes AP/ExoA family.</text>
</comment>
<dbReference type="SUPFAM" id="SSF56219">
    <property type="entry name" value="DNase I-like"/>
    <property type="match status" value="1"/>
</dbReference>
<protein>
    <submittedName>
        <fullName evidence="8">Cytochrome P450</fullName>
    </submittedName>
</protein>
<dbReference type="GO" id="GO:0005634">
    <property type="term" value="C:nucleus"/>
    <property type="evidence" value="ECO:0007669"/>
    <property type="project" value="TreeGrafter"/>
</dbReference>
<reference evidence="8 9" key="1">
    <citation type="journal article" date="2018" name="Front. Plant Sci.">
        <title>Red Clover (Trifolium pratense) and Zigzag Clover (T. medium) - A Picture of Genomic Similarities and Differences.</title>
        <authorList>
            <person name="Dluhosova J."/>
            <person name="Istvanek J."/>
            <person name="Nedelnik J."/>
            <person name="Repkova J."/>
        </authorList>
    </citation>
    <scope>NUCLEOTIDE SEQUENCE [LARGE SCALE GENOMIC DNA]</scope>
    <source>
        <strain evidence="9">cv. 10/8</strain>
        <tissue evidence="8">Leaf</tissue>
    </source>
</reference>
<evidence type="ECO:0000259" key="7">
    <source>
        <dbReference type="Pfam" id="PF03372"/>
    </source>
</evidence>
<dbReference type="InterPro" id="IPR036691">
    <property type="entry name" value="Endo/exonu/phosph_ase_sf"/>
</dbReference>
<feature type="compositionally biased region" description="Polar residues" evidence="6">
    <location>
        <begin position="14"/>
        <end position="30"/>
    </location>
</feature>
<keyword evidence="4" id="KW-0378">Hydrolase</keyword>
<evidence type="ECO:0000256" key="5">
    <source>
        <dbReference type="ARBA" id="ARBA00022842"/>
    </source>
</evidence>
<dbReference type="GO" id="GO:0003906">
    <property type="term" value="F:DNA-(apurinic or apyrimidinic site) endonuclease activity"/>
    <property type="evidence" value="ECO:0007669"/>
    <property type="project" value="TreeGrafter"/>
</dbReference>
<dbReference type="InterPro" id="IPR005135">
    <property type="entry name" value="Endo/exonuclease/phosphatase"/>
</dbReference>
<sequence length="249" mass="28012">MRRRRGGDGVNRSCDMSRQAFSEESTSSGSINNDWKHWVVMQGNDQMVVDDVWGIRKVIGVKFKGDNVNMFRVLSRAGKGKQVVSRQEQGELGRRKGARGLGGLEKRKEVRKLVGDQNPLLLCIQETKLQSCEDFLCSTLWGNSPHVFSYRPSIGASGGWGLLTFWNSSEVEVWSTESREHVLWCHGRFIKSGEEFSVANVYAPCDYGAKIGLWDSLSVRIQSLGRRMVCICGDFNAVKNLDERRSSRG</sequence>
<dbReference type="Proteomes" id="UP000265520">
    <property type="component" value="Unassembled WGS sequence"/>
</dbReference>
<evidence type="ECO:0000256" key="2">
    <source>
        <dbReference type="ARBA" id="ARBA00007092"/>
    </source>
</evidence>
<evidence type="ECO:0000256" key="4">
    <source>
        <dbReference type="ARBA" id="ARBA00022801"/>
    </source>
</evidence>
<dbReference type="Gene3D" id="3.60.10.10">
    <property type="entry name" value="Endonuclease/exonuclease/phosphatase"/>
    <property type="match status" value="1"/>
</dbReference>
<dbReference type="GO" id="GO:0006284">
    <property type="term" value="P:base-excision repair"/>
    <property type="evidence" value="ECO:0007669"/>
    <property type="project" value="TreeGrafter"/>
</dbReference>
<comment type="caution">
    <text evidence="8">The sequence shown here is derived from an EMBL/GenBank/DDBJ whole genome shotgun (WGS) entry which is preliminary data.</text>
</comment>
<keyword evidence="5" id="KW-0460">Magnesium</keyword>
<dbReference type="GO" id="GO:0046872">
    <property type="term" value="F:metal ion binding"/>
    <property type="evidence" value="ECO:0007669"/>
    <property type="project" value="UniProtKB-KW"/>
</dbReference>
<dbReference type="PANTHER" id="PTHR22748:SF11">
    <property type="entry name" value="OS07G0184032 PROTEIN"/>
    <property type="match status" value="1"/>
</dbReference>
<proteinExistence type="inferred from homology"/>
<gene>
    <name evidence="8" type="ORF">A2U01_0017742</name>
</gene>
<feature type="non-terminal residue" evidence="8">
    <location>
        <position position="249"/>
    </location>
</feature>
<name>A0A392NAZ1_9FABA</name>
<feature type="region of interest" description="Disordered" evidence="6">
    <location>
        <begin position="1"/>
        <end position="30"/>
    </location>
</feature>
<evidence type="ECO:0000313" key="8">
    <source>
        <dbReference type="EMBL" id="MCH96753.1"/>
    </source>
</evidence>
<feature type="domain" description="Endonuclease/exonuclease/phosphatase" evidence="7">
    <location>
        <begin position="97"/>
        <end position="246"/>
    </location>
</feature>
<dbReference type="GO" id="GO:0008311">
    <property type="term" value="F:double-stranded DNA 3'-5' DNA exonuclease activity"/>
    <property type="evidence" value="ECO:0007669"/>
    <property type="project" value="TreeGrafter"/>
</dbReference>
<comment type="cofactor">
    <cofactor evidence="1">
        <name>Mg(2+)</name>
        <dbReference type="ChEBI" id="CHEBI:18420"/>
    </cofactor>
</comment>
<dbReference type="AlphaFoldDB" id="A0A392NAZ1"/>
<dbReference type="InterPro" id="IPR004808">
    <property type="entry name" value="AP_endonuc_1"/>
</dbReference>
<dbReference type="PANTHER" id="PTHR22748">
    <property type="entry name" value="AP ENDONUCLEASE"/>
    <property type="match status" value="1"/>
</dbReference>
<evidence type="ECO:0000256" key="3">
    <source>
        <dbReference type="ARBA" id="ARBA00022723"/>
    </source>
</evidence>
<dbReference type="Pfam" id="PF03372">
    <property type="entry name" value="Exo_endo_phos"/>
    <property type="match status" value="1"/>
</dbReference>
<keyword evidence="3" id="KW-0479">Metal-binding</keyword>